<dbReference type="AlphaFoldDB" id="A0A8J6YIA7"/>
<reference evidence="2" key="1">
    <citation type="submission" date="2020-10" db="EMBL/GenBank/DDBJ databases">
        <title>Genome sequence of the unusual species of purple photosynthetic bacteria, Phaeovibrio sulfidiphilus DSM 23193, type strain.</title>
        <authorList>
            <person name="Kyndt J.A."/>
            <person name="Meyer T.E."/>
        </authorList>
    </citation>
    <scope>NUCLEOTIDE SEQUENCE</scope>
    <source>
        <strain evidence="2">DSM 23193</strain>
    </source>
</reference>
<organism evidence="2 3">
    <name type="scientific">Phaeovibrio sulfidiphilus</name>
    <dbReference type="NCBI Taxonomy" id="1220600"/>
    <lineage>
        <taxon>Bacteria</taxon>
        <taxon>Pseudomonadati</taxon>
        <taxon>Pseudomonadota</taxon>
        <taxon>Alphaproteobacteria</taxon>
        <taxon>Rhodospirillales</taxon>
        <taxon>Rhodospirillaceae</taxon>
        <taxon>Phaeovibrio</taxon>
    </lineage>
</organism>
<sequence>MAAKDRRSTSGEKPGRRAEEPGRRGQERLADVVARIASPVLRRRGFANASLLAHWEDIVGPSLSRMVWPDRLKGTRDGSAGVLHLVAASGSVKLEINHTLPQIIERVNGFLGYQAVERIVTRVGRCPRPETPVLRRPPPPVPPREQTRIQTLVDPVPDPELREQLKALALAVSRRQTPR</sequence>
<feature type="region of interest" description="Disordered" evidence="1">
    <location>
        <begin position="1"/>
        <end position="26"/>
    </location>
</feature>
<dbReference type="EMBL" id="JACZHT010000002">
    <property type="protein sequence ID" value="MBE1236756.1"/>
    <property type="molecule type" value="Genomic_DNA"/>
</dbReference>
<keyword evidence="3" id="KW-1185">Reference proteome</keyword>
<gene>
    <name evidence="2" type="ORF">IHV25_03695</name>
</gene>
<dbReference type="RefSeq" id="WP_192533763.1">
    <property type="nucleotide sequence ID" value="NZ_JACZHT010000002.1"/>
</dbReference>
<accession>A0A8J6YIA7</accession>
<dbReference type="Proteomes" id="UP000631034">
    <property type="component" value="Unassembled WGS sequence"/>
</dbReference>
<proteinExistence type="predicted"/>
<dbReference type="InterPro" id="IPR010593">
    <property type="entry name" value="DUF1159"/>
</dbReference>
<protein>
    <submittedName>
        <fullName evidence="2">DUF721 domain-containing protein</fullName>
    </submittedName>
</protein>
<name>A0A8J6YIA7_9PROT</name>
<dbReference type="PIRSF" id="PIRSF032064">
    <property type="entry name" value="UCP032064"/>
    <property type="match status" value="1"/>
</dbReference>
<dbReference type="Pfam" id="PF05258">
    <property type="entry name" value="DciA"/>
    <property type="match status" value="1"/>
</dbReference>
<evidence type="ECO:0000313" key="2">
    <source>
        <dbReference type="EMBL" id="MBE1236756.1"/>
    </source>
</evidence>
<evidence type="ECO:0000313" key="3">
    <source>
        <dbReference type="Proteomes" id="UP000631034"/>
    </source>
</evidence>
<dbReference type="InterPro" id="IPR007922">
    <property type="entry name" value="DciA-like"/>
</dbReference>
<comment type="caution">
    <text evidence="2">The sequence shown here is derived from an EMBL/GenBank/DDBJ whole genome shotgun (WGS) entry which is preliminary data.</text>
</comment>
<evidence type="ECO:0000256" key="1">
    <source>
        <dbReference type="SAM" id="MobiDB-lite"/>
    </source>
</evidence>